<dbReference type="Proteomes" id="UP000293195">
    <property type="component" value="Unassembled WGS sequence"/>
</dbReference>
<dbReference type="EMBL" id="PDXF01000143">
    <property type="protein sequence ID" value="RYN86469.1"/>
    <property type="molecule type" value="Genomic_DNA"/>
</dbReference>
<dbReference type="PANTHER" id="PTHR24148:SF64">
    <property type="entry name" value="HETEROKARYON INCOMPATIBILITY DOMAIN-CONTAINING PROTEIN"/>
    <property type="match status" value="1"/>
</dbReference>
<dbReference type="InterPro" id="IPR052895">
    <property type="entry name" value="HetReg/Transcr_Mod"/>
</dbReference>
<keyword evidence="3" id="KW-1185">Reference proteome</keyword>
<dbReference type="InterPro" id="IPR010730">
    <property type="entry name" value="HET"/>
</dbReference>
<evidence type="ECO:0000259" key="1">
    <source>
        <dbReference type="Pfam" id="PF06985"/>
    </source>
</evidence>
<feature type="domain" description="Heterokaryon incompatibility" evidence="1">
    <location>
        <begin position="20"/>
        <end position="182"/>
    </location>
</feature>
<organism evidence="2 3">
    <name type="scientific">Alternaria tenuissima</name>
    <dbReference type="NCBI Taxonomy" id="119927"/>
    <lineage>
        <taxon>Eukaryota</taxon>
        <taxon>Fungi</taxon>
        <taxon>Dikarya</taxon>
        <taxon>Ascomycota</taxon>
        <taxon>Pezizomycotina</taxon>
        <taxon>Dothideomycetes</taxon>
        <taxon>Pleosporomycetidae</taxon>
        <taxon>Pleosporales</taxon>
        <taxon>Pleosporineae</taxon>
        <taxon>Pleosporaceae</taxon>
        <taxon>Alternaria</taxon>
        <taxon>Alternaria sect. Alternaria</taxon>
        <taxon>Alternaria alternata complex</taxon>
    </lineage>
</organism>
<dbReference type="PANTHER" id="PTHR24148">
    <property type="entry name" value="ANKYRIN REPEAT DOMAIN-CONTAINING PROTEIN 39 HOMOLOG-RELATED"/>
    <property type="match status" value="1"/>
</dbReference>
<gene>
    <name evidence="2" type="ORF">AA0119_g12860</name>
</gene>
<sequence>MIHFHLVSAAWSSTDANCSFEAISYAWGDAADKVQCICDGKYLSIPRNLYLGLQTFRQTTRPRRLWADAVCINQRDKSELGHQVDNMGKIYASASRTLIWLGTDPNGYGETAMNTINCLGERLCYNLGLTLSSLGMVQSFSSFSGKMKTNPIGTSSITANQWHAMKWFFSREWFCRLWVIRELNLSATALSYCGNGCADAHLISLVARQLAQIETAHKLLDGESYVYNAMRMRSRVFSELSSILLPLHYARSYKTTDARDRVYAMLSIPSFAHAWAPAKADYTMTSSQVFKAVVETSIRSSKNLLCLSFVQHSGQKVPNQYDTTGQPFPALEPA</sequence>
<evidence type="ECO:0000313" key="2">
    <source>
        <dbReference type="EMBL" id="RYN86469.1"/>
    </source>
</evidence>
<accession>A0ABY0FS46</accession>
<protein>
    <recommendedName>
        <fullName evidence="1">Heterokaryon incompatibility domain-containing protein</fullName>
    </recommendedName>
</protein>
<dbReference type="Pfam" id="PF06985">
    <property type="entry name" value="HET"/>
    <property type="match status" value="1"/>
</dbReference>
<proteinExistence type="predicted"/>
<reference evidence="3" key="1">
    <citation type="journal article" date="2019" name="bioRxiv">
        <title>Genomics, evolutionary history and diagnostics of the Alternaria alternata species group including apple and Asian pear pathotypes.</title>
        <authorList>
            <person name="Armitage A.D."/>
            <person name="Cockerton H.M."/>
            <person name="Sreenivasaprasad S."/>
            <person name="Woodhall J.W."/>
            <person name="Lane C.R."/>
            <person name="Harrison R.J."/>
            <person name="Clarkson J.P."/>
        </authorList>
    </citation>
    <scope>NUCLEOTIDE SEQUENCE [LARGE SCALE GENOMIC DNA]</scope>
    <source>
        <strain evidence="3">FERA 635</strain>
    </source>
</reference>
<comment type="caution">
    <text evidence="2">The sequence shown here is derived from an EMBL/GenBank/DDBJ whole genome shotgun (WGS) entry which is preliminary data.</text>
</comment>
<name>A0ABY0FS46_9PLEO</name>
<evidence type="ECO:0000313" key="3">
    <source>
        <dbReference type="Proteomes" id="UP000293195"/>
    </source>
</evidence>